<dbReference type="Proteomes" id="UP000001812">
    <property type="component" value="Chromosome I"/>
</dbReference>
<reference evidence="2" key="1">
    <citation type="submission" date="2007-08" db="EMBL/GenBank/DDBJ databases">
        <title>Annotation of Burkholderia pseudomallei 1710a.</title>
        <authorList>
            <person name="Harkins D.M."/>
            <person name="DeShazer D."/>
            <person name="Woods D.E."/>
            <person name="Brinkac L.M."/>
            <person name="Brown K.A."/>
            <person name="Hung G.C."/>
            <person name="Tuanyok A."/>
            <person name="Zhang B."/>
            <person name="Nierman W.C."/>
        </authorList>
    </citation>
    <scope>NUCLEOTIDE SEQUENCE [LARGE SCALE GENOMIC DNA]</scope>
    <source>
        <strain evidence="2">1710a</strain>
    </source>
</reference>
<evidence type="ECO:0008006" key="3">
    <source>
        <dbReference type="Google" id="ProtNLM"/>
    </source>
</evidence>
<protein>
    <recommendedName>
        <fullName evidence="3">Acetyltransferase</fullName>
    </recommendedName>
</protein>
<evidence type="ECO:0000313" key="1">
    <source>
        <dbReference type="EMBL" id="EET09037.1"/>
    </source>
</evidence>
<name>A0A0E1WHF2_BURPE</name>
<accession>A0A0E1WHF2</accession>
<organism evidence="1 2">
    <name type="scientific">Burkholderia pseudomallei 1710a</name>
    <dbReference type="NCBI Taxonomy" id="320371"/>
    <lineage>
        <taxon>Bacteria</taxon>
        <taxon>Pseudomonadati</taxon>
        <taxon>Pseudomonadota</taxon>
        <taxon>Betaproteobacteria</taxon>
        <taxon>Burkholderiales</taxon>
        <taxon>Burkholderiaceae</taxon>
        <taxon>Burkholderia</taxon>
        <taxon>pseudomallei group</taxon>
    </lineage>
</organism>
<evidence type="ECO:0000313" key="2">
    <source>
        <dbReference type="Proteomes" id="UP000001812"/>
    </source>
</evidence>
<gene>
    <name evidence="1" type="ORF">BURPS1710A_3090</name>
</gene>
<dbReference type="InterPro" id="IPR038763">
    <property type="entry name" value="DHH_sf"/>
</dbReference>
<dbReference type="AlphaFoldDB" id="A0A0E1WHF2"/>
<reference evidence="1 2" key="2">
    <citation type="submission" date="2009-05" db="EMBL/GenBank/DDBJ databases">
        <authorList>
            <person name="Harkins D.M."/>
            <person name="DeShazer D."/>
            <person name="Woods D.E."/>
            <person name="Brinkac L.M."/>
            <person name="Brown K.A."/>
            <person name="Hung G.C."/>
            <person name="Tuanyok A."/>
            <person name="Zhang B."/>
            <person name="Nierman W.C."/>
        </authorList>
    </citation>
    <scope>NUCLEOTIDE SEQUENCE [LARGE SCALE GENOMIC DNA]</scope>
    <source>
        <strain evidence="1 2">1710a</strain>
    </source>
</reference>
<proteinExistence type="predicted"/>
<dbReference type="RefSeq" id="WP_004527339.1">
    <property type="nucleotide sequence ID" value="NZ_CM000832.1"/>
</dbReference>
<dbReference type="SUPFAM" id="SSF64182">
    <property type="entry name" value="DHH phosphoesterases"/>
    <property type="match status" value="1"/>
</dbReference>
<sequence>MNDTPFTPDSREAQDSTAEAAKTAARAATEEIFVFNGDADGLCALQQLRLAEGAGAMLVTGVKRDIRLLSRVSAGPGCRVTVLDVSHERNRGDVARLLAAGAALRYFDHHFAGELPNHSRFHAYIDTAPDVCTSVLVDRYLRGRHAGWAVVAAFGDALPDVGRALASARGIAPGALESLAQLGRCLNYNAYGEDLDDLHFSPYALADAMLPYADPLDFIAATDVMPVLADGYRDDLQRARAIEPALDAPGATMLVLPAEKWARRVSGVLANERMAEDGCARALAILSPRRDGGYVVSVRVRAGSALGADEFCRRFETGGGRKLAAGIDRLPETDVERFAAHFRATFAA</sequence>
<dbReference type="HOGENOM" id="CLU_873774_0_0_4"/>
<dbReference type="EMBL" id="CM000832">
    <property type="protein sequence ID" value="EET09037.1"/>
    <property type="molecule type" value="Genomic_DNA"/>
</dbReference>